<feature type="region of interest" description="Disordered" evidence="1">
    <location>
        <begin position="60"/>
        <end position="101"/>
    </location>
</feature>
<gene>
    <name evidence="2" type="ORF">B8V81_0771</name>
</gene>
<evidence type="ECO:0000313" key="2">
    <source>
        <dbReference type="EMBL" id="PLT47864.1"/>
    </source>
</evidence>
<comment type="caution">
    <text evidence="2">The sequence shown here is derived from an EMBL/GenBank/DDBJ whole genome shotgun (WGS) entry which is preliminary data.</text>
</comment>
<accession>A0A2N5NC13</accession>
<proteinExistence type="predicted"/>
<dbReference type="AlphaFoldDB" id="A0A2N5NC13"/>
<feature type="compositionally biased region" description="Basic residues" evidence="1">
    <location>
        <begin position="87"/>
        <end position="101"/>
    </location>
</feature>
<dbReference type="Proteomes" id="UP000234789">
    <property type="component" value="Unassembled WGS sequence"/>
</dbReference>
<dbReference type="EMBL" id="NFEZ01000002">
    <property type="protein sequence ID" value="PLT47864.1"/>
    <property type="molecule type" value="Genomic_DNA"/>
</dbReference>
<protein>
    <submittedName>
        <fullName evidence="2">Uncharacterized protein</fullName>
    </submittedName>
</protein>
<keyword evidence="3" id="KW-1185">Reference proteome</keyword>
<reference evidence="2 3" key="1">
    <citation type="submission" date="2017-05" db="EMBL/GenBank/DDBJ databases">
        <title>Functional genome analysis of Paenibacillus pasadenensis strain R16: insights on endophytic life style and antifungal activity.</title>
        <authorList>
            <person name="Passera A."/>
            <person name="Marcolungo L."/>
            <person name="Casati P."/>
            <person name="Brasca M."/>
            <person name="Quaglino F."/>
            <person name="Delledonne M."/>
        </authorList>
    </citation>
    <scope>NUCLEOTIDE SEQUENCE [LARGE SCALE GENOMIC DNA]</scope>
    <source>
        <strain evidence="2 3">R16</strain>
    </source>
</reference>
<feature type="compositionally biased region" description="Basic and acidic residues" evidence="1">
    <location>
        <begin position="60"/>
        <end position="86"/>
    </location>
</feature>
<dbReference type="RefSeq" id="WP_028598552.1">
    <property type="nucleotide sequence ID" value="NZ_BIMM01000135.1"/>
</dbReference>
<sequence length="101" mass="11814">MSRNEDNPVHNEMEPVSGEHVEVDGVYTNQWGREEKLQRGDVFPADPMWGSTEWKLTELEFSNHHAGHTDPREIPHDGANDPENHLQHPRRHKHKEHRGDE</sequence>
<evidence type="ECO:0000313" key="3">
    <source>
        <dbReference type="Proteomes" id="UP000234789"/>
    </source>
</evidence>
<evidence type="ECO:0000256" key="1">
    <source>
        <dbReference type="SAM" id="MobiDB-lite"/>
    </source>
</evidence>
<feature type="region of interest" description="Disordered" evidence="1">
    <location>
        <begin position="1"/>
        <end position="22"/>
    </location>
</feature>
<organism evidence="2 3">
    <name type="scientific">Paenibacillus pasadenensis</name>
    <dbReference type="NCBI Taxonomy" id="217090"/>
    <lineage>
        <taxon>Bacteria</taxon>
        <taxon>Bacillati</taxon>
        <taxon>Bacillota</taxon>
        <taxon>Bacilli</taxon>
        <taxon>Bacillales</taxon>
        <taxon>Paenibacillaceae</taxon>
        <taxon>Paenibacillus</taxon>
    </lineage>
</organism>
<name>A0A2N5NC13_9BACL</name>